<gene>
    <name evidence="3" type="ORF">Afe05nite_35630</name>
</gene>
<name>A0A919J0M2_9ACTN</name>
<keyword evidence="4" id="KW-1185">Reference proteome</keyword>
<dbReference type="AlphaFoldDB" id="A0A919J0M2"/>
<dbReference type="EMBL" id="BOMM01000032">
    <property type="protein sequence ID" value="GIE11723.1"/>
    <property type="molecule type" value="Genomic_DNA"/>
</dbReference>
<evidence type="ECO:0008006" key="5">
    <source>
        <dbReference type="Google" id="ProtNLM"/>
    </source>
</evidence>
<keyword evidence="2" id="KW-1133">Transmembrane helix</keyword>
<evidence type="ECO:0000256" key="1">
    <source>
        <dbReference type="SAM" id="MobiDB-lite"/>
    </source>
</evidence>
<reference evidence="3" key="1">
    <citation type="submission" date="2021-01" db="EMBL/GenBank/DDBJ databases">
        <title>Whole genome shotgun sequence of Actinoplanes ferrugineus NBRC 15555.</title>
        <authorList>
            <person name="Komaki H."/>
            <person name="Tamura T."/>
        </authorList>
    </citation>
    <scope>NUCLEOTIDE SEQUENCE</scope>
    <source>
        <strain evidence="3">NBRC 15555</strain>
    </source>
</reference>
<feature type="transmembrane region" description="Helical" evidence="2">
    <location>
        <begin position="21"/>
        <end position="43"/>
    </location>
</feature>
<dbReference type="Proteomes" id="UP000598174">
    <property type="component" value="Unassembled WGS sequence"/>
</dbReference>
<keyword evidence="2" id="KW-0472">Membrane</keyword>
<accession>A0A919J0M2</accession>
<evidence type="ECO:0000313" key="3">
    <source>
        <dbReference type="EMBL" id="GIE11723.1"/>
    </source>
</evidence>
<comment type="caution">
    <text evidence="3">The sequence shown here is derived from an EMBL/GenBank/DDBJ whole genome shotgun (WGS) entry which is preliminary data.</text>
</comment>
<sequence>MFFTISAQPDARLIASAVRRGLRPVVLTARLLGWAFIALALTLEIVHGGGYLTLVLTGALLAVGVPMLLINAGTREALSDSALTTYEITDGGVASSSLESRHAYSWTAFSGVEDAPGQLIFRRGPMRVLPVPTGSLTRPQIDQILSTAAGHGVRVRGASAPVSPRGGTPAAAPHSQRQPEQGATIHQFRPRS</sequence>
<dbReference type="RefSeq" id="WP_203818248.1">
    <property type="nucleotide sequence ID" value="NZ_BAAABP010000038.1"/>
</dbReference>
<evidence type="ECO:0000313" key="4">
    <source>
        <dbReference type="Proteomes" id="UP000598174"/>
    </source>
</evidence>
<proteinExistence type="predicted"/>
<organism evidence="3 4">
    <name type="scientific">Paractinoplanes ferrugineus</name>
    <dbReference type="NCBI Taxonomy" id="113564"/>
    <lineage>
        <taxon>Bacteria</taxon>
        <taxon>Bacillati</taxon>
        <taxon>Actinomycetota</taxon>
        <taxon>Actinomycetes</taxon>
        <taxon>Micromonosporales</taxon>
        <taxon>Micromonosporaceae</taxon>
        <taxon>Paractinoplanes</taxon>
    </lineage>
</organism>
<evidence type="ECO:0000256" key="2">
    <source>
        <dbReference type="SAM" id="Phobius"/>
    </source>
</evidence>
<protein>
    <recommendedName>
        <fullName evidence="5">YcxB-like protein domain-containing protein</fullName>
    </recommendedName>
</protein>
<keyword evidence="2" id="KW-0812">Transmembrane</keyword>
<feature type="region of interest" description="Disordered" evidence="1">
    <location>
        <begin position="153"/>
        <end position="192"/>
    </location>
</feature>
<feature type="transmembrane region" description="Helical" evidence="2">
    <location>
        <begin position="49"/>
        <end position="70"/>
    </location>
</feature>